<keyword evidence="2" id="KW-1185">Reference proteome</keyword>
<dbReference type="EMBL" id="CP101510">
    <property type="protein sequence ID" value="UTV31006.1"/>
    <property type="molecule type" value="Genomic_DNA"/>
</dbReference>
<name>A0ABY5GPE7_9GAMM</name>
<proteinExistence type="predicted"/>
<protein>
    <recommendedName>
        <fullName evidence="3">Arylsulfatase</fullName>
    </recommendedName>
</protein>
<dbReference type="Proteomes" id="UP001057998">
    <property type="component" value="Chromosome 3"/>
</dbReference>
<reference evidence="1" key="1">
    <citation type="submission" date="2022-07" db="EMBL/GenBank/DDBJ databases">
        <title>Genome sequencing of Photobacterium atrarenae GJH2-4.</title>
        <authorList>
            <person name="Park S.-J."/>
        </authorList>
    </citation>
    <scope>NUCLEOTIDE SEQUENCE</scope>
    <source>
        <strain evidence="1">GJH2-4</strain>
    </source>
</reference>
<accession>A0ABY5GPE7</accession>
<evidence type="ECO:0008006" key="3">
    <source>
        <dbReference type="Google" id="ProtNLM"/>
    </source>
</evidence>
<dbReference type="RefSeq" id="WP_255392370.1">
    <property type="nucleotide sequence ID" value="NZ_CP101510.1"/>
</dbReference>
<gene>
    <name evidence="1" type="ORF">NNL38_24270</name>
</gene>
<sequence>MYIKTTPIKAMHIAFLYTLSDNIPLFSPYIQRYLRDRNMTVTHHLNEELLQHAREDGLTANVAAEIHQAVTEIADTGADMIVCTCSTIGDLAEQTPAVTATVIRVDRPMARAAVAFPQIHVLAALPDTLEPTMALLRSTAKAAGREPKISTAVVPQAWQSYQAGDQRGYAATIARFIRENCQGLSGALLLAQASMAPAAQLVRGRQAGQILTSPELCLRYLASLPMVSAHKEAAHD</sequence>
<evidence type="ECO:0000313" key="2">
    <source>
        <dbReference type="Proteomes" id="UP001057998"/>
    </source>
</evidence>
<organism evidence="1 2">
    <name type="scientific">Photobacterium atrarenae</name>
    <dbReference type="NCBI Taxonomy" id="865757"/>
    <lineage>
        <taxon>Bacteria</taxon>
        <taxon>Pseudomonadati</taxon>
        <taxon>Pseudomonadota</taxon>
        <taxon>Gammaproteobacteria</taxon>
        <taxon>Vibrionales</taxon>
        <taxon>Vibrionaceae</taxon>
        <taxon>Photobacterium</taxon>
    </lineage>
</organism>
<evidence type="ECO:0000313" key="1">
    <source>
        <dbReference type="EMBL" id="UTV31006.1"/>
    </source>
</evidence>